<name>A0A9W9QG67_PENBR</name>
<sequence length="140" mass="15928">MTPELLALRESVQDNDGFVPGGFLVFVVYERVPGIRLAEDTRLYPGLPLHTFFTKFDRAERDTIRDKFDEVYPVFAEMDYFPGHSWADHLVWDSSSKKLQVASALKQSFSLTWSGISSTSEGHTQSIEQFGQIPFTETES</sequence>
<dbReference type="AlphaFoldDB" id="A0A9W9QG67"/>
<dbReference type="Proteomes" id="UP001147695">
    <property type="component" value="Unassembled WGS sequence"/>
</dbReference>
<comment type="caution">
    <text evidence="2">The sequence shown here is derived from an EMBL/GenBank/DDBJ whole genome shotgun (WGS) entry which is preliminary data.</text>
</comment>
<feature type="region of interest" description="Disordered" evidence="1">
    <location>
        <begin position="119"/>
        <end position="140"/>
    </location>
</feature>
<evidence type="ECO:0000256" key="1">
    <source>
        <dbReference type="SAM" id="MobiDB-lite"/>
    </source>
</evidence>
<reference evidence="2" key="1">
    <citation type="submission" date="2022-12" db="EMBL/GenBank/DDBJ databases">
        <authorList>
            <person name="Petersen C."/>
        </authorList>
    </citation>
    <scope>NUCLEOTIDE SEQUENCE</scope>
    <source>
        <strain evidence="2">IBT 35673</strain>
    </source>
</reference>
<reference evidence="2" key="2">
    <citation type="journal article" date="2023" name="IMA Fungus">
        <title>Comparative genomic study of the Penicillium genus elucidates a diverse pangenome and 15 lateral gene transfer events.</title>
        <authorList>
            <person name="Petersen C."/>
            <person name="Sorensen T."/>
            <person name="Nielsen M.R."/>
            <person name="Sondergaard T.E."/>
            <person name="Sorensen J.L."/>
            <person name="Fitzpatrick D.A."/>
            <person name="Frisvad J.C."/>
            <person name="Nielsen K.L."/>
        </authorList>
    </citation>
    <scope>NUCLEOTIDE SEQUENCE</scope>
    <source>
        <strain evidence="2">IBT 35673</strain>
    </source>
</reference>
<protein>
    <submittedName>
        <fullName evidence="2">Uncharacterized protein</fullName>
    </submittedName>
</protein>
<accession>A0A9W9QG67</accession>
<dbReference type="EMBL" id="JAPZBQ010000004">
    <property type="protein sequence ID" value="KAJ5335554.1"/>
    <property type="molecule type" value="Genomic_DNA"/>
</dbReference>
<organism evidence="2 3">
    <name type="scientific">Penicillium brevicompactum</name>
    <dbReference type="NCBI Taxonomy" id="5074"/>
    <lineage>
        <taxon>Eukaryota</taxon>
        <taxon>Fungi</taxon>
        <taxon>Dikarya</taxon>
        <taxon>Ascomycota</taxon>
        <taxon>Pezizomycotina</taxon>
        <taxon>Eurotiomycetes</taxon>
        <taxon>Eurotiomycetidae</taxon>
        <taxon>Eurotiales</taxon>
        <taxon>Aspergillaceae</taxon>
        <taxon>Penicillium</taxon>
    </lineage>
</organism>
<evidence type="ECO:0000313" key="2">
    <source>
        <dbReference type="EMBL" id="KAJ5335554.1"/>
    </source>
</evidence>
<gene>
    <name evidence="2" type="ORF">N7452_007957</name>
</gene>
<evidence type="ECO:0000313" key="3">
    <source>
        <dbReference type="Proteomes" id="UP001147695"/>
    </source>
</evidence>
<proteinExistence type="predicted"/>